<dbReference type="AlphaFoldDB" id="A0A9D2KQQ6"/>
<protein>
    <submittedName>
        <fullName evidence="2">Glycosyltransferase</fullName>
    </submittedName>
</protein>
<dbReference type="Proteomes" id="UP000823821">
    <property type="component" value="Unassembled WGS sequence"/>
</dbReference>
<dbReference type="Gene3D" id="3.40.50.2000">
    <property type="entry name" value="Glycogen Phosphorylase B"/>
    <property type="match status" value="1"/>
</dbReference>
<accession>A0A9D2KQQ6</accession>
<feature type="domain" description="Spore protein YkvP/CgeB glycosyl transferase-like" evidence="1">
    <location>
        <begin position="168"/>
        <end position="274"/>
    </location>
</feature>
<gene>
    <name evidence="2" type="ORF">H9784_04365</name>
</gene>
<organism evidence="2 3">
    <name type="scientific">Candidatus Desulfovibrio intestinavium</name>
    <dbReference type="NCBI Taxonomy" id="2838534"/>
    <lineage>
        <taxon>Bacteria</taxon>
        <taxon>Pseudomonadati</taxon>
        <taxon>Thermodesulfobacteriota</taxon>
        <taxon>Desulfovibrionia</taxon>
        <taxon>Desulfovibrionales</taxon>
        <taxon>Desulfovibrionaceae</taxon>
        <taxon>Desulfovibrio</taxon>
    </lineage>
</organism>
<sequence length="344" mass="38628">MRRLFWIGSPFFWRDLRATGWDEVAFCNFEDIRSHGWQDIVRRAGFVPDVLVVADKSRPPFVLGVEDFPCLTVFYSVDSHIHSWQPWYAQAFDFCLVSLRDHLSRFAGLFLPAGRVLWSPAFAQDADAPDETVSRNLDCLFVGTVSENTPRRAAFLRELAALRPGLQVTFGDYRRLFPQAEVVLNQCEHEDLNFRVFEALGCGSCLLTPRIGHGLTELFAEGEELVCYAPHDAADAAARIGELLGEPQRMARLRQAGLAAVNAAHRAIHRARAFSERLLALSDEDCRQIVARRRQQAGAIRQHCLRLPYLLWAESLAGAQDSATQALRASYLAAARGQYGRPEA</sequence>
<dbReference type="Pfam" id="PF13524">
    <property type="entry name" value="Glyco_trans_1_2"/>
    <property type="match status" value="1"/>
</dbReference>
<evidence type="ECO:0000259" key="1">
    <source>
        <dbReference type="Pfam" id="PF13524"/>
    </source>
</evidence>
<evidence type="ECO:0000313" key="3">
    <source>
        <dbReference type="Proteomes" id="UP000823821"/>
    </source>
</evidence>
<proteinExistence type="predicted"/>
<name>A0A9D2KQQ6_9BACT</name>
<dbReference type="EMBL" id="DWZD01000029">
    <property type="protein sequence ID" value="HJA78794.1"/>
    <property type="molecule type" value="Genomic_DNA"/>
</dbReference>
<reference evidence="2" key="1">
    <citation type="journal article" date="2021" name="PeerJ">
        <title>Extensive microbial diversity within the chicken gut microbiome revealed by metagenomics and culture.</title>
        <authorList>
            <person name="Gilroy R."/>
            <person name="Ravi A."/>
            <person name="Getino M."/>
            <person name="Pursley I."/>
            <person name="Horton D.L."/>
            <person name="Alikhan N.F."/>
            <person name="Baker D."/>
            <person name="Gharbi K."/>
            <person name="Hall N."/>
            <person name="Watson M."/>
            <person name="Adriaenssens E.M."/>
            <person name="Foster-Nyarko E."/>
            <person name="Jarju S."/>
            <person name="Secka A."/>
            <person name="Antonio M."/>
            <person name="Oren A."/>
            <person name="Chaudhuri R.R."/>
            <person name="La Ragione R."/>
            <person name="Hildebrand F."/>
            <person name="Pallen M.J."/>
        </authorList>
    </citation>
    <scope>NUCLEOTIDE SEQUENCE</scope>
    <source>
        <strain evidence="2">5032</strain>
    </source>
</reference>
<evidence type="ECO:0000313" key="2">
    <source>
        <dbReference type="EMBL" id="HJA78794.1"/>
    </source>
</evidence>
<comment type="caution">
    <text evidence="2">The sequence shown here is derived from an EMBL/GenBank/DDBJ whole genome shotgun (WGS) entry which is preliminary data.</text>
</comment>
<dbReference type="SUPFAM" id="SSF53756">
    <property type="entry name" value="UDP-Glycosyltransferase/glycogen phosphorylase"/>
    <property type="match status" value="1"/>
</dbReference>
<dbReference type="InterPro" id="IPR055259">
    <property type="entry name" value="YkvP/CgeB_Glyco_trans-like"/>
</dbReference>
<reference evidence="2" key="2">
    <citation type="submission" date="2021-04" db="EMBL/GenBank/DDBJ databases">
        <authorList>
            <person name="Gilroy R."/>
        </authorList>
    </citation>
    <scope>NUCLEOTIDE SEQUENCE</scope>
    <source>
        <strain evidence="2">5032</strain>
    </source>
</reference>